<accession>A0A8H6XI65</accession>
<sequence>MSRARVVDPSRSINVSSPLLLIQLNQLLLSLNIPITIKSHTELVPSLLIAILESLLSTPLPISEEHRKASSAAAKEHCMKIFLGVMQADILKQDVGISNVDPRRLARGADEETIFVARLLCWYGRRRGLISRSNPGAEGRRIEDVSGSPSTLTSATRRTVTETIASPVHMESDTSVSSDAESSSEEEAPHAGGPASPVHGSRCIHEVPSPSLVLSPASNIGALELELDTSLFALGARPGEDVESRLFAQVQTSKHKSNNTTTGSSSTSVRYEGYISLFNEEAEIAAFEARRIKGKGKRAQAQMTASGSGAINMTRDAYAPRPASSGRKLRSLSTRIPRGAGAGTLAPDGAAAPKGRYIGGTRPASYQRVRLRASSCDYDAEGINGRLYMRTLTSVKEGRWSFSSRPMPGSTKPSILATGRGGNASIPSFKVKVLNGRACGSSGRWRGDPRSRGYAWAALHVPICWCPNAAADAFGTPTTPGRGRRHPERKGAPPHVHARTRCSSSLEYRLCTGSCKRRAMYERSKRVGIHRANPKEVAGTRALHAGSPIIPGRASRTSTASDFDSRFPWKYIDGLAPARTLSVRSACLAPSCLWRTARFATT</sequence>
<comment type="caution">
    <text evidence="2">The sequence shown here is derived from an EMBL/GenBank/DDBJ whole genome shotgun (WGS) entry which is preliminary data.</text>
</comment>
<evidence type="ECO:0000313" key="3">
    <source>
        <dbReference type="Proteomes" id="UP000620124"/>
    </source>
</evidence>
<dbReference type="EMBL" id="JACAZI010000018">
    <property type="protein sequence ID" value="KAF7341114.1"/>
    <property type="molecule type" value="Genomic_DNA"/>
</dbReference>
<organism evidence="2 3">
    <name type="scientific">Mycena venus</name>
    <dbReference type="NCBI Taxonomy" id="2733690"/>
    <lineage>
        <taxon>Eukaryota</taxon>
        <taxon>Fungi</taxon>
        <taxon>Dikarya</taxon>
        <taxon>Basidiomycota</taxon>
        <taxon>Agaricomycotina</taxon>
        <taxon>Agaricomycetes</taxon>
        <taxon>Agaricomycetidae</taxon>
        <taxon>Agaricales</taxon>
        <taxon>Marasmiineae</taxon>
        <taxon>Mycenaceae</taxon>
        <taxon>Mycena</taxon>
    </lineage>
</organism>
<dbReference type="Proteomes" id="UP000620124">
    <property type="component" value="Unassembled WGS sequence"/>
</dbReference>
<feature type="compositionally biased region" description="Polar residues" evidence="1">
    <location>
        <begin position="147"/>
        <end position="164"/>
    </location>
</feature>
<name>A0A8H6XI65_9AGAR</name>
<keyword evidence="3" id="KW-1185">Reference proteome</keyword>
<feature type="region of interest" description="Disordered" evidence="1">
    <location>
        <begin position="476"/>
        <end position="498"/>
    </location>
</feature>
<dbReference type="OrthoDB" id="2596754at2759"/>
<evidence type="ECO:0000256" key="1">
    <source>
        <dbReference type="SAM" id="MobiDB-lite"/>
    </source>
</evidence>
<protein>
    <submittedName>
        <fullName evidence="2">Uncharacterized protein</fullName>
    </submittedName>
</protein>
<gene>
    <name evidence="2" type="ORF">MVEN_01845600</name>
</gene>
<proteinExistence type="predicted"/>
<dbReference type="AlphaFoldDB" id="A0A8H6XI65"/>
<evidence type="ECO:0000313" key="2">
    <source>
        <dbReference type="EMBL" id="KAF7341114.1"/>
    </source>
</evidence>
<feature type="region of interest" description="Disordered" evidence="1">
    <location>
        <begin position="133"/>
        <end position="203"/>
    </location>
</feature>
<reference evidence="2" key="1">
    <citation type="submission" date="2020-05" db="EMBL/GenBank/DDBJ databases">
        <title>Mycena genomes resolve the evolution of fungal bioluminescence.</title>
        <authorList>
            <person name="Tsai I.J."/>
        </authorList>
    </citation>
    <scope>NUCLEOTIDE SEQUENCE</scope>
    <source>
        <strain evidence="2">CCC161011</strain>
    </source>
</reference>